<keyword evidence="4" id="KW-0547">Nucleotide-binding</keyword>
<keyword evidence="6" id="KW-1278">Translocase</keyword>
<organism evidence="11 12">
    <name type="scientific">Paenibacillus psychroresistens</name>
    <dbReference type="NCBI Taxonomy" id="1778678"/>
    <lineage>
        <taxon>Bacteria</taxon>
        <taxon>Bacillati</taxon>
        <taxon>Bacillota</taxon>
        <taxon>Bacilli</taxon>
        <taxon>Bacillales</taxon>
        <taxon>Paenibacillaceae</taxon>
        <taxon>Paenibacillus</taxon>
    </lineage>
</organism>
<protein>
    <submittedName>
        <fullName evidence="11">Uncharacterized protein</fullName>
    </submittedName>
</protein>
<dbReference type="PANTHER" id="PTHR15184:SF71">
    <property type="entry name" value="ATP SYNTHASE SUBUNIT BETA, MITOCHONDRIAL"/>
    <property type="match status" value="1"/>
</dbReference>
<evidence type="ECO:0000256" key="7">
    <source>
        <dbReference type="ARBA" id="ARBA00023065"/>
    </source>
</evidence>
<reference evidence="12" key="1">
    <citation type="submission" date="2018-11" db="EMBL/GenBank/DDBJ databases">
        <title>Complete genome sequence of Paenibacillus sp. ML311-T8.</title>
        <authorList>
            <person name="Nam Y.-D."/>
            <person name="Kang J."/>
            <person name="Chung W.-H."/>
            <person name="Park Y.S."/>
        </authorList>
    </citation>
    <scope>NUCLEOTIDE SEQUENCE [LARGE SCALE GENOMIC DNA]</scope>
    <source>
        <strain evidence="12">ML311-T8</strain>
    </source>
</reference>
<comment type="subcellular location">
    <subcellularLocation>
        <location evidence="1">Membrane</location>
    </subcellularLocation>
</comment>
<evidence type="ECO:0000256" key="3">
    <source>
        <dbReference type="ARBA" id="ARBA00022448"/>
    </source>
</evidence>
<dbReference type="Gene3D" id="1.10.1140.10">
    <property type="entry name" value="Bovine Mitochondrial F1-atpase, Atp Synthase Beta Chain, Chain D, domain 3"/>
    <property type="match status" value="1"/>
</dbReference>
<keyword evidence="8" id="KW-0472">Membrane</keyword>
<keyword evidence="10" id="KW-0066">ATP synthesis</keyword>
<evidence type="ECO:0000256" key="8">
    <source>
        <dbReference type="ARBA" id="ARBA00023136"/>
    </source>
</evidence>
<dbReference type="SUPFAM" id="SSF52540">
    <property type="entry name" value="P-loop containing nucleoside triphosphate hydrolases"/>
    <property type="match status" value="1"/>
</dbReference>
<keyword evidence="7" id="KW-0406">Ion transport</keyword>
<dbReference type="InterPro" id="IPR027417">
    <property type="entry name" value="P-loop_NTPase"/>
</dbReference>
<dbReference type="KEGG" id="ppsc:EHS13_33655"/>
<name>A0A6B8RU48_9BACL</name>
<dbReference type="RefSeq" id="WP_155704622.1">
    <property type="nucleotide sequence ID" value="NZ_CP034235.1"/>
</dbReference>
<dbReference type="InterPro" id="IPR024034">
    <property type="entry name" value="ATPase_F1/V1_b/a_C"/>
</dbReference>
<dbReference type="AlphaFoldDB" id="A0A6B8RU48"/>
<evidence type="ECO:0000256" key="9">
    <source>
        <dbReference type="ARBA" id="ARBA00023196"/>
    </source>
</evidence>
<keyword evidence="9" id="KW-0139">CF(1)</keyword>
<keyword evidence="12" id="KW-1185">Reference proteome</keyword>
<evidence type="ECO:0000256" key="6">
    <source>
        <dbReference type="ARBA" id="ARBA00022967"/>
    </source>
</evidence>
<evidence type="ECO:0000256" key="4">
    <source>
        <dbReference type="ARBA" id="ARBA00022741"/>
    </source>
</evidence>
<evidence type="ECO:0000256" key="10">
    <source>
        <dbReference type="ARBA" id="ARBA00023310"/>
    </source>
</evidence>
<comment type="similarity">
    <text evidence="2">Belongs to the ATPase alpha/beta chains family.</text>
</comment>
<sequence>MDDGLQLNVALLKKRVPNLTVAARAAGLRSATVSNLCTGKIPIGGAEVRTLATLASIAGCTMDELIIRKSGAGMIETGIRVIDLFAPVVRGGVVGFVARPMVGQIVMLAELFRRTRQRGFATVFWLSGKEVQGIEDATTEVEVTCSTMDEVYQYIANERGVRDVILGADRSLVLSGEMLALQEKLKEAGTRPITIALIDTRGESVDEDSPYGPLDTLWQFDVELASRSLYPAVSPILSTSTILEGAQLEATHLAIQQRARKLLRRYRELRALVNAFGIEKLPESDIANYKQGEQLEAYFAQPFYVAEPFRPELGEWTSLQDNLKRVVEIMDGGEK</sequence>
<dbReference type="InterPro" id="IPR050053">
    <property type="entry name" value="ATPase_alpha/beta_chains"/>
</dbReference>
<dbReference type="EMBL" id="CP034235">
    <property type="protein sequence ID" value="QGQ99457.1"/>
    <property type="molecule type" value="Genomic_DNA"/>
</dbReference>
<accession>A0A6B8RU48</accession>
<dbReference type="SUPFAM" id="SSF47917">
    <property type="entry name" value="C-terminal domain of alpha and beta subunits of F1 ATP synthase"/>
    <property type="match status" value="1"/>
</dbReference>
<dbReference type="GO" id="GO:0005524">
    <property type="term" value="F:ATP binding"/>
    <property type="evidence" value="ECO:0007669"/>
    <property type="project" value="UniProtKB-KW"/>
</dbReference>
<dbReference type="GO" id="GO:0046933">
    <property type="term" value="F:proton-transporting ATP synthase activity, rotational mechanism"/>
    <property type="evidence" value="ECO:0007669"/>
    <property type="project" value="TreeGrafter"/>
</dbReference>
<evidence type="ECO:0000256" key="2">
    <source>
        <dbReference type="ARBA" id="ARBA00008936"/>
    </source>
</evidence>
<evidence type="ECO:0000313" key="12">
    <source>
        <dbReference type="Proteomes" id="UP000426246"/>
    </source>
</evidence>
<proteinExistence type="inferred from homology"/>
<keyword evidence="3" id="KW-0813">Transport</keyword>
<gene>
    <name evidence="11" type="ORF">EHS13_33655</name>
</gene>
<dbReference type="Gene3D" id="3.40.50.300">
    <property type="entry name" value="P-loop containing nucleotide triphosphate hydrolases"/>
    <property type="match status" value="1"/>
</dbReference>
<dbReference type="OrthoDB" id="2447669at2"/>
<dbReference type="GO" id="GO:0045259">
    <property type="term" value="C:proton-transporting ATP synthase complex"/>
    <property type="evidence" value="ECO:0007669"/>
    <property type="project" value="UniProtKB-KW"/>
</dbReference>
<dbReference type="Proteomes" id="UP000426246">
    <property type="component" value="Chromosome"/>
</dbReference>
<keyword evidence="5" id="KW-0067">ATP-binding</keyword>
<evidence type="ECO:0000313" key="11">
    <source>
        <dbReference type="EMBL" id="QGQ99457.1"/>
    </source>
</evidence>
<dbReference type="PANTHER" id="PTHR15184">
    <property type="entry name" value="ATP SYNTHASE"/>
    <property type="match status" value="1"/>
</dbReference>
<evidence type="ECO:0000256" key="1">
    <source>
        <dbReference type="ARBA" id="ARBA00004370"/>
    </source>
</evidence>
<evidence type="ECO:0000256" key="5">
    <source>
        <dbReference type="ARBA" id="ARBA00022840"/>
    </source>
</evidence>